<dbReference type="InterPro" id="IPR037056">
    <property type="entry name" value="RNase_H1_N_sf"/>
</dbReference>
<reference evidence="11" key="2">
    <citation type="journal article" date="2023" name="Commun. Biol.">
        <title>Intrasexual cuticular hydrocarbon dimorphism in a wasp sheds light on hydrocarbon biosynthesis genes in Hymenoptera.</title>
        <authorList>
            <person name="Moris V.C."/>
            <person name="Podsiadlowski L."/>
            <person name="Martin S."/>
            <person name="Oeyen J.P."/>
            <person name="Donath A."/>
            <person name="Petersen M."/>
            <person name="Wilbrandt J."/>
            <person name="Misof B."/>
            <person name="Liedtke D."/>
            <person name="Thamm M."/>
            <person name="Scheiner R."/>
            <person name="Schmitt T."/>
            <person name="Niehuis O."/>
        </authorList>
    </citation>
    <scope>NUCLEOTIDE SEQUENCE</scope>
    <source>
        <strain evidence="11">GBR_01_08_01A</strain>
    </source>
</reference>
<evidence type="ECO:0000256" key="2">
    <source>
        <dbReference type="ARBA" id="ARBA00005300"/>
    </source>
</evidence>
<dbReference type="PIRSF" id="PIRSF036852">
    <property type="entry name" value="Ribonuclease_H1_euk"/>
    <property type="match status" value="1"/>
</dbReference>
<comment type="function">
    <text evidence="8">Endonuclease that specifically degrades the RNA of RNA-DNA hybrids.</text>
</comment>
<comment type="cofactor">
    <cofactor evidence="1 8">
        <name>Mg(2+)</name>
        <dbReference type="ChEBI" id="CHEBI:18420"/>
    </cofactor>
</comment>
<reference evidence="11" key="1">
    <citation type="submission" date="2021-08" db="EMBL/GenBank/DDBJ databases">
        <authorList>
            <person name="Misof B."/>
            <person name="Oliver O."/>
            <person name="Podsiadlowski L."/>
            <person name="Donath A."/>
            <person name="Peters R."/>
            <person name="Mayer C."/>
            <person name="Rust J."/>
            <person name="Gunkel S."/>
            <person name="Lesny P."/>
            <person name="Martin S."/>
            <person name="Oeyen J.P."/>
            <person name="Petersen M."/>
            <person name="Panagiotis P."/>
            <person name="Wilbrandt J."/>
            <person name="Tanja T."/>
        </authorList>
    </citation>
    <scope>NUCLEOTIDE SEQUENCE</scope>
    <source>
        <strain evidence="11">GBR_01_08_01A</strain>
        <tissue evidence="11">Thorax + abdomen</tissue>
    </source>
</reference>
<dbReference type="InterPro" id="IPR017067">
    <property type="entry name" value="RNase_H1_euk"/>
</dbReference>
<dbReference type="InterPro" id="IPR009027">
    <property type="entry name" value="Ribosomal_bL9/RNase_H1_N"/>
</dbReference>
<keyword evidence="6 8" id="KW-0378">Hydrolase</keyword>
<dbReference type="Gene3D" id="3.30.420.10">
    <property type="entry name" value="Ribonuclease H-like superfamily/Ribonuclease H"/>
    <property type="match status" value="1"/>
</dbReference>
<evidence type="ECO:0000256" key="3">
    <source>
        <dbReference type="ARBA" id="ARBA00022722"/>
    </source>
</evidence>
<dbReference type="Proteomes" id="UP001258017">
    <property type="component" value="Unassembled WGS sequence"/>
</dbReference>
<dbReference type="PANTHER" id="PTHR10642">
    <property type="entry name" value="RIBONUCLEASE H1"/>
    <property type="match status" value="1"/>
</dbReference>
<sequence length="291" mass="32370">MPSFYYAVAKGRKPGVYHSWPECQAQIHQFSGSIFKKFSSKSEADNFIKSNNNFSNVSSSTPSSKKSTSFLKTNRSASTSPQEKKLLKRMIAIELKNTEAKTKKRKLESENETEPVKIAKQNACDTSSQNTSYIIDKDGYVNVYTDGACSSNGTRGARAGLGVWFGDNHPSNVSEAVLGRATNNMAEIQAVTRAAEQAKNAGITKLKINTDSQFLISCITQWMPKWKKNGWQTASKQPVINKTELLEMEKALKSLDVVWNHVNGHVGIYGNEMADKLAREGCQHYKQLSKR</sequence>
<dbReference type="GO" id="GO:0004523">
    <property type="term" value="F:RNA-DNA hybrid ribonuclease activity"/>
    <property type="evidence" value="ECO:0007669"/>
    <property type="project" value="UniProtKB-UniRule"/>
</dbReference>
<dbReference type="InterPro" id="IPR012337">
    <property type="entry name" value="RNaseH-like_sf"/>
</dbReference>
<evidence type="ECO:0000313" key="11">
    <source>
        <dbReference type="EMBL" id="KAK2586250.1"/>
    </source>
</evidence>
<dbReference type="InterPro" id="IPR050092">
    <property type="entry name" value="RNase_H"/>
</dbReference>
<dbReference type="GO" id="GO:0000287">
    <property type="term" value="F:magnesium ion binding"/>
    <property type="evidence" value="ECO:0007669"/>
    <property type="project" value="UniProtKB-UniRule"/>
</dbReference>
<keyword evidence="7 8" id="KW-0460">Magnesium</keyword>
<dbReference type="InterPro" id="IPR002156">
    <property type="entry name" value="RNaseH_domain"/>
</dbReference>
<protein>
    <recommendedName>
        <fullName evidence="8">Ribonuclease H1</fullName>
        <shortName evidence="8">RNase H1</shortName>
        <ecNumber evidence="8">3.1.26.4</ecNumber>
    </recommendedName>
</protein>
<dbReference type="Pfam" id="PF01693">
    <property type="entry name" value="Cauli_VI"/>
    <property type="match status" value="1"/>
</dbReference>
<evidence type="ECO:0000259" key="10">
    <source>
        <dbReference type="PROSITE" id="PS50879"/>
    </source>
</evidence>
<dbReference type="FunFam" id="3.40.970.10:FF:000001">
    <property type="entry name" value="Ribonuclease H1"/>
    <property type="match status" value="1"/>
</dbReference>
<dbReference type="EC" id="3.1.26.4" evidence="8"/>
<name>A0AAD9VU86_9HYME</name>
<dbReference type="PANTHER" id="PTHR10642:SF31">
    <property type="entry name" value="RIBONUCLEASE H1"/>
    <property type="match status" value="1"/>
</dbReference>
<dbReference type="InterPro" id="IPR011320">
    <property type="entry name" value="RNase_H1_N"/>
</dbReference>
<feature type="compositionally biased region" description="Low complexity" evidence="9">
    <location>
        <begin position="51"/>
        <end position="74"/>
    </location>
</feature>
<dbReference type="FunFam" id="3.30.420.10:FF:000097">
    <property type="entry name" value="Ribonuclease H1"/>
    <property type="match status" value="1"/>
</dbReference>
<dbReference type="Gene3D" id="3.40.970.10">
    <property type="entry name" value="Ribonuclease H1, N-terminal domain"/>
    <property type="match status" value="1"/>
</dbReference>
<keyword evidence="5 8" id="KW-0255">Endonuclease</keyword>
<keyword evidence="3 8" id="KW-0540">Nuclease</keyword>
<evidence type="ECO:0000256" key="1">
    <source>
        <dbReference type="ARBA" id="ARBA00001946"/>
    </source>
</evidence>
<dbReference type="AlphaFoldDB" id="A0AAD9VU86"/>
<proteinExistence type="inferred from homology"/>
<dbReference type="GO" id="GO:0043137">
    <property type="term" value="P:DNA replication, removal of RNA primer"/>
    <property type="evidence" value="ECO:0007669"/>
    <property type="project" value="TreeGrafter"/>
</dbReference>
<evidence type="ECO:0000256" key="7">
    <source>
        <dbReference type="ARBA" id="ARBA00022842"/>
    </source>
</evidence>
<comment type="similarity">
    <text evidence="2 8">Belongs to the RNase H family.</text>
</comment>
<dbReference type="SUPFAM" id="SSF53098">
    <property type="entry name" value="Ribonuclease H-like"/>
    <property type="match status" value="1"/>
</dbReference>
<organism evidence="11 12">
    <name type="scientific">Odynerus spinipes</name>
    <dbReference type="NCBI Taxonomy" id="1348599"/>
    <lineage>
        <taxon>Eukaryota</taxon>
        <taxon>Metazoa</taxon>
        <taxon>Ecdysozoa</taxon>
        <taxon>Arthropoda</taxon>
        <taxon>Hexapoda</taxon>
        <taxon>Insecta</taxon>
        <taxon>Pterygota</taxon>
        <taxon>Neoptera</taxon>
        <taxon>Endopterygota</taxon>
        <taxon>Hymenoptera</taxon>
        <taxon>Apocrita</taxon>
        <taxon>Aculeata</taxon>
        <taxon>Vespoidea</taxon>
        <taxon>Vespidae</taxon>
        <taxon>Eumeninae</taxon>
        <taxon>Odynerus</taxon>
    </lineage>
</organism>
<gene>
    <name evidence="11" type="ORF">KPH14_001506</name>
</gene>
<dbReference type="CDD" id="cd09280">
    <property type="entry name" value="RNase_HI_eukaryote_like"/>
    <property type="match status" value="1"/>
</dbReference>
<evidence type="ECO:0000256" key="8">
    <source>
        <dbReference type="PIRNR" id="PIRNR036852"/>
    </source>
</evidence>
<keyword evidence="4 8" id="KW-0479">Metal-binding</keyword>
<evidence type="ECO:0000256" key="9">
    <source>
        <dbReference type="SAM" id="MobiDB-lite"/>
    </source>
</evidence>
<dbReference type="Pfam" id="PF00075">
    <property type="entry name" value="RNase_H"/>
    <property type="match status" value="1"/>
</dbReference>
<accession>A0AAD9VU86</accession>
<feature type="domain" description="RNase H type-1" evidence="10">
    <location>
        <begin position="137"/>
        <end position="283"/>
    </location>
</feature>
<dbReference type="GO" id="GO:0003676">
    <property type="term" value="F:nucleic acid binding"/>
    <property type="evidence" value="ECO:0007669"/>
    <property type="project" value="UniProtKB-UniRule"/>
</dbReference>
<dbReference type="PROSITE" id="PS50879">
    <property type="entry name" value="RNASE_H_1"/>
    <property type="match status" value="1"/>
</dbReference>
<feature type="region of interest" description="Disordered" evidence="9">
    <location>
        <begin position="51"/>
        <end position="84"/>
    </location>
</feature>
<evidence type="ECO:0000256" key="6">
    <source>
        <dbReference type="ARBA" id="ARBA00022801"/>
    </source>
</evidence>
<dbReference type="InterPro" id="IPR036397">
    <property type="entry name" value="RNaseH_sf"/>
</dbReference>
<comment type="catalytic activity">
    <reaction evidence="8">
        <text>Endonucleolytic cleavage to 5'-phosphomonoester.</text>
        <dbReference type="EC" id="3.1.26.4"/>
    </reaction>
</comment>
<comment type="caution">
    <text evidence="11">The sequence shown here is derived from an EMBL/GenBank/DDBJ whole genome shotgun (WGS) entry which is preliminary data.</text>
</comment>
<evidence type="ECO:0000256" key="5">
    <source>
        <dbReference type="ARBA" id="ARBA00022759"/>
    </source>
</evidence>
<dbReference type="EMBL" id="JAIFRP010000014">
    <property type="protein sequence ID" value="KAK2586250.1"/>
    <property type="molecule type" value="Genomic_DNA"/>
</dbReference>
<dbReference type="SUPFAM" id="SSF55658">
    <property type="entry name" value="L9 N-domain-like"/>
    <property type="match status" value="1"/>
</dbReference>
<keyword evidence="12" id="KW-1185">Reference proteome</keyword>
<evidence type="ECO:0000313" key="12">
    <source>
        <dbReference type="Proteomes" id="UP001258017"/>
    </source>
</evidence>
<evidence type="ECO:0000256" key="4">
    <source>
        <dbReference type="ARBA" id="ARBA00022723"/>
    </source>
</evidence>